<dbReference type="InterPro" id="IPR000104">
    <property type="entry name" value="Antifreeze_1"/>
</dbReference>
<evidence type="ECO:0000313" key="6">
    <source>
        <dbReference type="Proteomes" id="UP000664859"/>
    </source>
</evidence>
<comment type="similarity">
    <text evidence="1">Belongs to the type-I AFP family.</text>
</comment>
<organism evidence="5 6">
    <name type="scientific">Tribonema minus</name>
    <dbReference type="NCBI Taxonomy" id="303371"/>
    <lineage>
        <taxon>Eukaryota</taxon>
        <taxon>Sar</taxon>
        <taxon>Stramenopiles</taxon>
        <taxon>Ochrophyta</taxon>
        <taxon>PX clade</taxon>
        <taxon>Xanthophyceae</taxon>
        <taxon>Tribonematales</taxon>
        <taxon>Tribonemataceae</taxon>
        <taxon>Tribonema</taxon>
    </lineage>
</organism>
<reference evidence="5" key="1">
    <citation type="submission" date="2021-02" db="EMBL/GenBank/DDBJ databases">
        <title>First Annotated Genome of the Yellow-green Alga Tribonema minus.</title>
        <authorList>
            <person name="Mahan K.M."/>
        </authorList>
    </citation>
    <scope>NUCLEOTIDE SEQUENCE</scope>
    <source>
        <strain evidence="5">UTEX B ZZ1240</strain>
    </source>
</reference>
<feature type="transmembrane region" description="Helical" evidence="4">
    <location>
        <begin position="78"/>
        <end position="102"/>
    </location>
</feature>
<accession>A0A835YR44</accession>
<gene>
    <name evidence="5" type="ORF">JKP88DRAFT_273766</name>
</gene>
<protein>
    <submittedName>
        <fullName evidence="5">Uncharacterized protein</fullName>
    </submittedName>
</protein>
<feature type="region of interest" description="Disordered" evidence="3">
    <location>
        <begin position="14"/>
        <end position="42"/>
    </location>
</feature>
<keyword evidence="4" id="KW-0812">Transmembrane</keyword>
<dbReference type="AlphaFoldDB" id="A0A835YR44"/>
<dbReference type="PRINTS" id="PR00308">
    <property type="entry name" value="ANTIFREEZEI"/>
</dbReference>
<feature type="transmembrane region" description="Helical" evidence="4">
    <location>
        <begin position="48"/>
        <end position="72"/>
    </location>
</feature>
<dbReference type="EMBL" id="JAFCMP010000514">
    <property type="protein sequence ID" value="KAG5178507.1"/>
    <property type="molecule type" value="Genomic_DNA"/>
</dbReference>
<dbReference type="GO" id="GO:0016172">
    <property type="term" value="F:antifreeze activity"/>
    <property type="evidence" value="ECO:0007669"/>
    <property type="project" value="InterPro"/>
</dbReference>
<evidence type="ECO:0000256" key="4">
    <source>
        <dbReference type="SAM" id="Phobius"/>
    </source>
</evidence>
<evidence type="ECO:0000313" key="5">
    <source>
        <dbReference type="EMBL" id="KAG5178507.1"/>
    </source>
</evidence>
<proteinExistence type="inferred from homology"/>
<keyword evidence="4" id="KW-0472">Membrane</keyword>
<evidence type="ECO:0000256" key="2">
    <source>
        <dbReference type="ARBA" id="ARBA00023076"/>
    </source>
</evidence>
<sequence length="173" mass="17017">MCFFSAFAKQHQRQQPRAAAAATDLQDGELRQRDSTGGNSGSDVAETVAAAAALATTAVAAAAAAAAAAAMAAAATAAAAAAAAAVAAAAPAVAAVAGAVTIDTHNRRKIKPDSALITGNRGAGKSTAATSAFHDQNEVVYMRLAFSSNNTALVDARWAVHVMAALGMQQGAP</sequence>
<evidence type="ECO:0000256" key="1">
    <source>
        <dbReference type="ARBA" id="ARBA00006358"/>
    </source>
</evidence>
<keyword evidence="4" id="KW-1133">Transmembrane helix</keyword>
<name>A0A835YR44_9STRA</name>
<comment type="caution">
    <text evidence="5">The sequence shown here is derived from an EMBL/GenBank/DDBJ whole genome shotgun (WGS) entry which is preliminary data.</text>
</comment>
<dbReference type="Proteomes" id="UP000664859">
    <property type="component" value="Unassembled WGS sequence"/>
</dbReference>
<evidence type="ECO:0000256" key="3">
    <source>
        <dbReference type="SAM" id="MobiDB-lite"/>
    </source>
</evidence>
<keyword evidence="2" id="KW-0047">Antifreeze protein</keyword>
<keyword evidence="6" id="KW-1185">Reference proteome</keyword>